<dbReference type="InterPro" id="IPR000873">
    <property type="entry name" value="AMP-dep_synth/lig_dom"/>
</dbReference>
<name>A0ABU2J834_9ACTN</name>
<dbReference type="InterPro" id="IPR020845">
    <property type="entry name" value="AMP-binding_CS"/>
</dbReference>
<dbReference type="SUPFAM" id="SSF56801">
    <property type="entry name" value="Acetyl-CoA synthetase-like"/>
    <property type="match status" value="1"/>
</dbReference>
<feature type="domain" description="AMP-dependent synthetase/ligase" evidence="1">
    <location>
        <begin position="14"/>
        <end position="383"/>
    </location>
</feature>
<dbReference type="InterPro" id="IPR050237">
    <property type="entry name" value="ATP-dep_AMP-bd_enzyme"/>
</dbReference>
<dbReference type="InterPro" id="IPR042099">
    <property type="entry name" value="ANL_N_sf"/>
</dbReference>
<reference evidence="3" key="1">
    <citation type="submission" date="2023-07" db="EMBL/GenBank/DDBJ databases">
        <title>30 novel species of actinomycetes from the DSMZ collection.</title>
        <authorList>
            <person name="Nouioui I."/>
        </authorList>
    </citation>
    <scope>NUCLEOTIDE SEQUENCE [LARGE SCALE GENOMIC DNA]</scope>
    <source>
        <strain evidence="3">DSM 44399</strain>
    </source>
</reference>
<dbReference type="Gene3D" id="3.40.50.12780">
    <property type="entry name" value="N-terminal domain of ligase-like"/>
    <property type="match status" value="1"/>
</dbReference>
<dbReference type="PANTHER" id="PTHR43767">
    <property type="entry name" value="LONG-CHAIN-FATTY-ACID--COA LIGASE"/>
    <property type="match status" value="1"/>
</dbReference>
<dbReference type="PROSITE" id="PS00455">
    <property type="entry name" value="AMP_BINDING"/>
    <property type="match status" value="1"/>
</dbReference>
<evidence type="ECO:0000313" key="2">
    <source>
        <dbReference type="EMBL" id="MDT0260878.1"/>
    </source>
</evidence>
<dbReference type="Proteomes" id="UP001183176">
    <property type="component" value="Unassembled WGS sequence"/>
</dbReference>
<evidence type="ECO:0000313" key="3">
    <source>
        <dbReference type="Proteomes" id="UP001183176"/>
    </source>
</evidence>
<dbReference type="RefSeq" id="WP_311422035.1">
    <property type="nucleotide sequence ID" value="NZ_JAVREH010000005.1"/>
</dbReference>
<sequence length="518" mass="56639">MKTKARGFYIGLMFEEAAAVHGNSPVVLDQPLQLAPAEGTTVTVGRLAALVRRLSAQLHAAGIRPQDRVVIFKTNNFDIALLAAAAQRIGAVPALLSPMLPGDTVSQLLRRLEQPWLITDRAMLDRETIDLDAARTVLLSAGEALLGTQVLPDVDGLPEPVAAVPAIHQPAFISHTSGTTGLPKLAIQTPSALWYRLRVQKLVASRTWRKETVALCISFVHARFYSALYMGISYGNPLVVAIDPSAAAIGGLFREHRPGVVETQPNTFVSWEELAGAPGAPLSSVRYYSATFDAIHPRTVQTLLGASKRPRPKFFQLYGQTETGPVTGNWISQRKAASVDGRCVGWALPGTIRLRIVDDDGTPLPRGEVGHIEVRSRTRATDYLGESDRFAAQLHDGWWRMGDTGTKDRIGRVHLLDREIDRLEDTDSNLEIEDELMSLLPELREIVIVAGDHGQPVPVVCTRGDLPLDNARWKKAIAGRPGLGAPRQLRFDQLPMTATWKIRRPELVQLLQGGGLDD</sequence>
<gene>
    <name evidence="2" type="ORF">RM423_05665</name>
</gene>
<dbReference type="EMBL" id="JAVREH010000005">
    <property type="protein sequence ID" value="MDT0260878.1"/>
    <property type="molecule type" value="Genomic_DNA"/>
</dbReference>
<protein>
    <submittedName>
        <fullName evidence="2">AMP-binding protein</fullName>
    </submittedName>
</protein>
<evidence type="ECO:0000259" key="1">
    <source>
        <dbReference type="Pfam" id="PF00501"/>
    </source>
</evidence>
<comment type="caution">
    <text evidence="2">The sequence shown here is derived from an EMBL/GenBank/DDBJ whole genome shotgun (WGS) entry which is preliminary data.</text>
</comment>
<dbReference type="Pfam" id="PF00501">
    <property type="entry name" value="AMP-binding"/>
    <property type="match status" value="1"/>
</dbReference>
<organism evidence="2 3">
    <name type="scientific">Jatrophihabitans lederbergiae</name>
    <dbReference type="NCBI Taxonomy" id="3075547"/>
    <lineage>
        <taxon>Bacteria</taxon>
        <taxon>Bacillati</taxon>
        <taxon>Actinomycetota</taxon>
        <taxon>Actinomycetes</taxon>
        <taxon>Jatrophihabitantales</taxon>
        <taxon>Jatrophihabitantaceae</taxon>
        <taxon>Jatrophihabitans</taxon>
    </lineage>
</organism>
<dbReference type="PANTHER" id="PTHR43767:SF1">
    <property type="entry name" value="NONRIBOSOMAL PEPTIDE SYNTHASE PES1 (EUROFUNG)-RELATED"/>
    <property type="match status" value="1"/>
</dbReference>
<proteinExistence type="predicted"/>
<keyword evidence="3" id="KW-1185">Reference proteome</keyword>
<accession>A0ABU2J834</accession>